<reference evidence="3 4" key="1">
    <citation type="journal article" date="2018" name="Nat. Ecol. Evol.">
        <title>Pezizomycetes genomes reveal the molecular basis of ectomycorrhizal truffle lifestyle.</title>
        <authorList>
            <person name="Murat C."/>
            <person name="Payen T."/>
            <person name="Noel B."/>
            <person name="Kuo A."/>
            <person name="Morin E."/>
            <person name="Chen J."/>
            <person name="Kohler A."/>
            <person name="Krizsan K."/>
            <person name="Balestrini R."/>
            <person name="Da Silva C."/>
            <person name="Montanini B."/>
            <person name="Hainaut M."/>
            <person name="Levati E."/>
            <person name="Barry K.W."/>
            <person name="Belfiori B."/>
            <person name="Cichocki N."/>
            <person name="Clum A."/>
            <person name="Dockter R.B."/>
            <person name="Fauchery L."/>
            <person name="Guy J."/>
            <person name="Iotti M."/>
            <person name="Le Tacon F."/>
            <person name="Lindquist E.A."/>
            <person name="Lipzen A."/>
            <person name="Malagnac F."/>
            <person name="Mello A."/>
            <person name="Molinier V."/>
            <person name="Miyauchi S."/>
            <person name="Poulain J."/>
            <person name="Riccioni C."/>
            <person name="Rubini A."/>
            <person name="Sitrit Y."/>
            <person name="Splivallo R."/>
            <person name="Traeger S."/>
            <person name="Wang M."/>
            <person name="Zifcakova L."/>
            <person name="Wipf D."/>
            <person name="Zambonelli A."/>
            <person name="Paolocci F."/>
            <person name="Nowrousian M."/>
            <person name="Ottonello S."/>
            <person name="Baldrian P."/>
            <person name="Spatafora J.W."/>
            <person name="Henrissat B."/>
            <person name="Nagy L.G."/>
            <person name="Aury J.M."/>
            <person name="Wincker P."/>
            <person name="Grigoriev I.V."/>
            <person name="Bonfante P."/>
            <person name="Martin F.M."/>
        </authorList>
    </citation>
    <scope>NUCLEOTIDE SEQUENCE [LARGE SCALE GENOMIC DNA]</scope>
    <source>
        <strain evidence="3 4">120613-1</strain>
    </source>
</reference>
<dbReference type="AlphaFoldDB" id="A0A3N4K1B0"/>
<feature type="region of interest" description="Disordered" evidence="1">
    <location>
        <begin position="1"/>
        <end position="41"/>
    </location>
</feature>
<evidence type="ECO:0000313" key="3">
    <source>
        <dbReference type="EMBL" id="RPB02191.1"/>
    </source>
</evidence>
<keyword evidence="2" id="KW-0472">Membrane</keyword>
<protein>
    <submittedName>
        <fullName evidence="3">Uncharacterized protein</fullName>
    </submittedName>
</protein>
<evidence type="ECO:0000256" key="2">
    <source>
        <dbReference type="SAM" id="Phobius"/>
    </source>
</evidence>
<keyword evidence="4" id="KW-1185">Reference proteome</keyword>
<dbReference type="Proteomes" id="UP000276215">
    <property type="component" value="Unassembled WGS sequence"/>
</dbReference>
<keyword evidence="2" id="KW-0812">Transmembrane</keyword>
<sequence>MIDIPEDTSHADDPHNSGNLHHGTGTTRGTGDGVQDSRLAPRKQKLLKLARERTGYIQRMSTTASIIMAAVVATSLQWEISGQSINAVAYSVFLFWHTSLVFSLLAVYTSLIDDCYMEQLFNKVERMFKSGSFGLKIVV</sequence>
<proteinExistence type="predicted"/>
<feature type="transmembrane region" description="Helical" evidence="2">
    <location>
        <begin position="88"/>
        <end position="111"/>
    </location>
</feature>
<organism evidence="3 4">
    <name type="scientific">Choiromyces venosus 120613-1</name>
    <dbReference type="NCBI Taxonomy" id="1336337"/>
    <lineage>
        <taxon>Eukaryota</taxon>
        <taxon>Fungi</taxon>
        <taxon>Dikarya</taxon>
        <taxon>Ascomycota</taxon>
        <taxon>Pezizomycotina</taxon>
        <taxon>Pezizomycetes</taxon>
        <taxon>Pezizales</taxon>
        <taxon>Tuberaceae</taxon>
        <taxon>Choiromyces</taxon>
    </lineage>
</organism>
<gene>
    <name evidence="3" type="ORF">L873DRAFT_1802640</name>
</gene>
<keyword evidence="2" id="KW-1133">Transmembrane helix</keyword>
<accession>A0A3N4K1B0</accession>
<name>A0A3N4K1B0_9PEZI</name>
<dbReference type="EMBL" id="ML120369">
    <property type="protein sequence ID" value="RPB02191.1"/>
    <property type="molecule type" value="Genomic_DNA"/>
</dbReference>
<evidence type="ECO:0000313" key="4">
    <source>
        <dbReference type="Proteomes" id="UP000276215"/>
    </source>
</evidence>
<feature type="transmembrane region" description="Helical" evidence="2">
    <location>
        <begin position="56"/>
        <end position="76"/>
    </location>
</feature>
<evidence type="ECO:0000256" key="1">
    <source>
        <dbReference type="SAM" id="MobiDB-lite"/>
    </source>
</evidence>